<organism evidence="2 3">
    <name type="scientific">Candida oxycetoniae</name>
    <dbReference type="NCBI Taxonomy" id="497107"/>
    <lineage>
        <taxon>Eukaryota</taxon>
        <taxon>Fungi</taxon>
        <taxon>Dikarya</taxon>
        <taxon>Ascomycota</taxon>
        <taxon>Saccharomycotina</taxon>
        <taxon>Pichiomycetes</taxon>
        <taxon>Debaryomycetaceae</taxon>
        <taxon>Candida/Lodderomyces clade</taxon>
        <taxon>Candida</taxon>
    </lineage>
</organism>
<feature type="region of interest" description="Disordered" evidence="1">
    <location>
        <begin position="177"/>
        <end position="198"/>
    </location>
</feature>
<reference evidence="2" key="1">
    <citation type="journal article" date="2022" name="DNA Res.">
        <title>Genome analysis of five recently described species of the CUG-Ser clade uncovers Candida theae as a new hybrid lineage with pathogenic potential in the Candida parapsilosis species complex.</title>
        <authorList>
            <person name="Mixao V."/>
            <person name="Del Olmo V."/>
            <person name="Hegedusova E."/>
            <person name="Saus E."/>
            <person name="Pryszcz L."/>
            <person name="Cillingova A."/>
            <person name="Nosek J."/>
            <person name="Gabaldon T."/>
        </authorList>
    </citation>
    <scope>NUCLEOTIDE SEQUENCE</scope>
    <source>
        <strain evidence="2">CBS 10844</strain>
    </source>
</reference>
<name>A0AAI9SW50_9ASCO</name>
<dbReference type="EMBL" id="JAHUZD010000118">
    <property type="protein sequence ID" value="KAI3403839.2"/>
    <property type="molecule type" value="Genomic_DNA"/>
</dbReference>
<sequence>MDLLLEDQIGDLLESSYLEQFDPIFGISDSVTITTKNMTNITSDNVNLDFDEDFQLLNQFDFSFVQTWPISSYVTQPPTMTKTRTNSISSSINIPSPIKSTSCSEYHHTRNHSLRSPLQVPDDFSFFPNDSSLSLSLSSSSPSKPKHAQRSKSFDATRSNRGQDIFSYNYSNNLKSSSRHRICKSSANSPQMKPPLKPSVTIASINTLAKFQKLSPPSASNSRNKRKVGNPFYKPMINNSINSNSSNSNSSNNNNNNSSTATIIINNNNNSTENTATNSDNLNSSSTICSTLPEFNIPSNDEMLNNLPIPTNLEYKGPGLTASFAKLENCLVLESLFEGT</sequence>
<feature type="region of interest" description="Disordered" evidence="1">
    <location>
        <begin position="137"/>
        <end position="160"/>
    </location>
</feature>
<dbReference type="Proteomes" id="UP001202479">
    <property type="component" value="Unassembled WGS sequence"/>
</dbReference>
<feature type="region of interest" description="Disordered" evidence="1">
    <location>
        <begin position="213"/>
        <end position="282"/>
    </location>
</feature>
<gene>
    <name evidence="2" type="ORF">KGF56_003269</name>
</gene>
<dbReference type="AlphaFoldDB" id="A0AAI9SW50"/>
<feature type="compositionally biased region" description="Low complexity" evidence="1">
    <location>
        <begin position="237"/>
        <end position="279"/>
    </location>
</feature>
<evidence type="ECO:0000313" key="3">
    <source>
        <dbReference type="Proteomes" id="UP001202479"/>
    </source>
</evidence>
<keyword evidence="3" id="KW-1185">Reference proteome</keyword>
<feature type="compositionally biased region" description="Polar residues" evidence="1">
    <location>
        <begin position="213"/>
        <end position="222"/>
    </location>
</feature>
<evidence type="ECO:0000313" key="2">
    <source>
        <dbReference type="EMBL" id="KAI3403839.2"/>
    </source>
</evidence>
<dbReference type="RefSeq" id="XP_049179586.1">
    <property type="nucleotide sequence ID" value="XM_049324583.1"/>
</dbReference>
<dbReference type="GeneID" id="73380884"/>
<evidence type="ECO:0000256" key="1">
    <source>
        <dbReference type="SAM" id="MobiDB-lite"/>
    </source>
</evidence>
<proteinExistence type="predicted"/>
<accession>A0AAI9SW50</accession>
<protein>
    <submittedName>
        <fullName evidence="2">Uncharacterized protein</fullName>
    </submittedName>
</protein>
<comment type="caution">
    <text evidence="2">The sequence shown here is derived from an EMBL/GenBank/DDBJ whole genome shotgun (WGS) entry which is preliminary data.</text>
</comment>